<evidence type="ECO:0000256" key="11">
    <source>
        <dbReference type="ARBA" id="ARBA00033381"/>
    </source>
</evidence>
<dbReference type="InterPro" id="IPR050087">
    <property type="entry name" value="AON_synthase_class-II"/>
</dbReference>
<evidence type="ECO:0000256" key="6">
    <source>
        <dbReference type="ARBA" id="ARBA00016004"/>
    </source>
</evidence>
<dbReference type="Proteomes" id="UP000034591">
    <property type="component" value="Unassembled WGS sequence"/>
</dbReference>
<dbReference type="PANTHER" id="PTHR13693">
    <property type="entry name" value="CLASS II AMINOTRANSFERASE/8-AMINO-7-OXONONANOATE SYNTHASE"/>
    <property type="match status" value="1"/>
</dbReference>
<comment type="pathway">
    <text evidence="2">Cofactor biosynthesis; biotin biosynthesis.</text>
</comment>
<sequence length="399" mass="43488">MTRIDKLDFISQELSRLQKESLLINIKIIESPQGSKIKVGGKSVLNFCSNNYLGLANDIRLKKAAKNAIDKWGVGPGAVRTIAGTTTLHLTLEKELAKFKKVDDVITLQSGFNANLAVIPAIVGERDLIFSDELNHASIIDACRLSKAGVMRYNHCDPKDLEDKLKSKKQTANNRILIVTDGVFSMDGDVAPLPDIANIAQKYGALLMVDDAHGEGVLGKNGRGITDHFNLHGKVDIEVGTLSKAFGVVGGFVAGKKPIIDWLRQRGKPFLFSSAMTFPDTAANLAAVKILMQDSNLVEKLWNNTNYFKAGIKKLGFDIGNSQTPITPVMLGDAKLAKKFSKELFERGVFAMAIGYPTVPQGKARIRVMISAIHSKIDLNKALSAFEKVGKELKVIDKS</sequence>
<dbReference type="InterPro" id="IPR001917">
    <property type="entry name" value="Aminotrans_II_pyridoxalP_BS"/>
</dbReference>
<evidence type="ECO:0000256" key="4">
    <source>
        <dbReference type="ARBA" id="ARBA00011738"/>
    </source>
</evidence>
<dbReference type="AlphaFoldDB" id="A0A0G0GYI6"/>
<dbReference type="NCBIfam" id="NF005394">
    <property type="entry name" value="PRK06939.1"/>
    <property type="match status" value="1"/>
</dbReference>
<proteinExistence type="inferred from homology"/>
<organism evidence="14 15">
    <name type="scientific">Candidatus Woesebacteria bacterium GW2011_GWA1_37_7</name>
    <dbReference type="NCBI Taxonomy" id="1618545"/>
    <lineage>
        <taxon>Bacteria</taxon>
        <taxon>Candidatus Woeseibacteriota</taxon>
    </lineage>
</organism>
<dbReference type="CDD" id="cd06454">
    <property type="entry name" value="KBL_like"/>
    <property type="match status" value="1"/>
</dbReference>
<dbReference type="PATRIC" id="fig|1618545.3.peg.810"/>
<dbReference type="Gene3D" id="3.40.640.10">
    <property type="entry name" value="Type I PLP-dependent aspartate aminotransferase-like (Major domain)"/>
    <property type="match status" value="1"/>
</dbReference>
<dbReference type="InterPro" id="IPR015421">
    <property type="entry name" value="PyrdxlP-dep_Trfase_major"/>
</dbReference>
<dbReference type="GO" id="GO:0008710">
    <property type="term" value="F:8-amino-7-oxononanoate synthase activity"/>
    <property type="evidence" value="ECO:0007669"/>
    <property type="project" value="UniProtKB-EC"/>
</dbReference>
<evidence type="ECO:0000256" key="3">
    <source>
        <dbReference type="ARBA" id="ARBA00010008"/>
    </source>
</evidence>
<dbReference type="EC" id="2.3.1.47" evidence="5"/>
<dbReference type="PANTHER" id="PTHR13693:SF3">
    <property type="entry name" value="LD36009P"/>
    <property type="match status" value="1"/>
</dbReference>
<evidence type="ECO:0000256" key="7">
    <source>
        <dbReference type="ARBA" id="ARBA00022679"/>
    </source>
</evidence>
<dbReference type="PROSITE" id="PS00599">
    <property type="entry name" value="AA_TRANSFER_CLASS_2"/>
    <property type="match status" value="1"/>
</dbReference>
<dbReference type="SUPFAM" id="SSF53383">
    <property type="entry name" value="PLP-dependent transferases"/>
    <property type="match status" value="1"/>
</dbReference>
<keyword evidence="9" id="KW-0012">Acyltransferase</keyword>
<dbReference type="STRING" id="1618545.US53_C0066G0002"/>
<dbReference type="InterPro" id="IPR004839">
    <property type="entry name" value="Aminotransferase_I/II_large"/>
</dbReference>
<comment type="subunit">
    <text evidence="4">Homodimer.</text>
</comment>
<comment type="caution">
    <text evidence="14">The sequence shown here is derived from an EMBL/GenBank/DDBJ whole genome shotgun (WGS) entry which is preliminary data.</text>
</comment>
<dbReference type="GO" id="GO:0030170">
    <property type="term" value="F:pyridoxal phosphate binding"/>
    <property type="evidence" value="ECO:0007669"/>
    <property type="project" value="InterPro"/>
</dbReference>
<dbReference type="InterPro" id="IPR010962">
    <property type="entry name" value="AONS_Archaea/Firmicutes"/>
</dbReference>
<gene>
    <name evidence="14" type="ORF">US53_C0066G0002</name>
</gene>
<dbReference type="InterPro" id="IPR015424">
    <property type="entry name" value="PyrdxlP-dep_Trfase"/>
</dbReference>
<dbReference type="GO" id="GO:0005737">
    <property type="term" value="C:cytoplasm"/>
    <property type="evidence" value="ECO:0007669"/>
    <property type="project" value="UniProtKB-ARBA"/>
</dbReference>
<dbReference type="Pfam" id="PF00155">
    <property type="entry name" value="Aminotran_1_2"/>
    <property type="match status" value="1"/>
</dbReference>
<dbReference type="FunFam" id="3.40.640.10:FF:000006">
    <property type="entry name" value="5-aminolevulinate synthase, mitochondrial"/>
    <property type="match status" value="1"/>
</dbReference>
<evidence type="ECO:0000256" key="8">
    <source>
        <dbReference type="ARBA" id="ARBA00022898"/>
    </source>
</evidence>
<evidence type="ECO:0000256" key="2">
    <source>
        <dbReference type="ARBA" id="ARBA00004746"/>
    </source>
</evidence>
<evidence type="ECO:0000259" key="13">
    <source>
        <dbReference type="Pfam" id="PF00155"/>
    </source>
</evidence>
<evidence type="ECO:0000256" key="9">
    <source>
        <dbReference type="ARBA" id="ARBA00023315"/>
    </source>
</evidence>
<dbReference type="FunFam" id="3.90.1150.10:FF:000004">
    <property type="entry name" value="2-amino-3-ketobutyrate coenzyme A ligase"/>
    <property type="match status" value="1"/>
</dbReference>
<evidence type="ECO:0000313" key="15">
    <source>
        <dbReference type="Proteomes" id="UP000034591"/>
    </source>
</evidence>
<comment type="similarity">
    <text evidence="3">Belongs to the class-II pyridoxal-phosphate-dependent aminotransferase family. BioF subfamily.</text>
</comment>
<evidence type="ECO:0000256" key="1">
    <source>
        <dbReference type="ARBA" id="ARBA00001933"/>
    </source>
</evidence>
<reference evidence="14 15" key="1">
    <citation type="journal article" date="2015" name="Nature">
        <title>rRNA introns, odd ribosomes, and small enigmatic genomes across a large radiation of phyla.</title>
        <authorList>
            <person name="Brown C.T."/>
            <person name="Hug L.A."/>
            <person name="Thomas B.C."/>
            <person name="Sharon I."/>
            <person name="Castelle C.J."/>
            <person name="Singh A."/>
            <person name="Wilkins M.J."/>
            <person name="Williams K.H."/>
            <person name="Banfield J.F."/>
        </authorList>
    </citation>
    <scope>NUCLEOTIDE SEQUENCE [LARGE SCALE GENOMIC DNA]</scope>
</reference>
<keyword evidence="8 12" id="KW-0663">Pyridoxal phosphate</keyword>
<evidence type="ECO:0000313" key="14">
    <source>
        <dbReference type="EMBL" id="KKQ36053.1"/>
    </source>
</evidence>
<dbReference type="InterPro" id="IPR015422">
    <property type="entry name" value="PyrdxlP-dep_Trfase_small"/>
</dbReference>
<protein>
    <recommendedName>
        <fullName evidence="6">8-amino-7-oxononanoate synthase</fullName>
        <ecNumber evidence="5">2.3.1.47</ecNumber>
    </recommendedName>
    <alternativeName>
        <fullName evidence="10">7-keto-8-amino-pelargonic acid synthase</fullName>
    </alternativeName>
    <alternativeName>
        <fullName evidence="11">8-amino-7-ketopelargonate synthase</fullName>
    </alternativeName>
</protein>
<evidence type="ECO:0000256" key="10">
    <source>
        <dbReference type="ARBA" id="ARBA00032610"/>
    </source>
</evidence>
<comment type="cofactor">
    <cofactor evidence="1 12">
        <name>pyridoxal 5'-phosphate</name>
        <dbReference type="ChEBI" id="CHEBI:597326"/>
    </cofactor>
</comment>
<evidence type="ECO:0000256" key="5">
    <source>
        <dbReference type="ARBA" id="ARBA00013187"/>
    </source>
</evidence>
<accession>A0A0G0GYI6</accession>
<dbReference type="NCBIfam" id="TIGR01825">
    <property type="entry name" value="gly_Cac_T_rel"/>
    <property type="match status" value="1"/>
</dbReference>
<evidence type="ECO:0000256" key="12">
    <source>
        <dbReference type="RuleBase" id="RU003693"/>
    </source>
</evidence>
<feature type="domain" description="Aminotransferase class I/classII large" evidence="13">
    <location>
        <begin position="43"/>
        <end position="385"/>
    </location>
</feature>
<keyword evidence="7" id="KW-0808">Transferase</keyword>
<name>A0A0G0GYI6_9BACT</name>
<dbReference type="Gene3D" id="3.90.1150.10">
    <property type="entry name" value="Aspartate Aminotransferase, domain 1"/>
    <property type="match status" value="1"/>
</dbReference>
<dbReference type="EMBL" id="LBTI01000066">
    <property type="protein sequence ID" value="KKQ36053.1"/>
    <property type="molecule type" value="Genomic_DNA"/>
</dbReference>